<keyword evidence="1" id="KW-0732">Signal</keyword>
<name>A0AA38UGP2_9AGAR</name>
<evidence type="ECO:0000313" key="2">
    <source>
        <dbReference type="EMBL" id="KAJ3840451.1"/>
    </source>
</evidence>
<organism evidence="2 3">
    <name type="scientific">Lentinula raphanica</name>
    <dbReference type="NCBI Taxonomy" id="153919"/>
    <lineage>
        <taxon>Eukaryota</taxon>
        <taxon>Fungi</taxon>
        <taxon>Dikarya</taxon>
        <taxon>Basidiomycota</taxon>
        <taxon>Agaricomycotina</taxon>
        <taxon>Agaricomycetes</taxon>
        <taxon>Agaricomycetidae</taxon>
        <taxon>Agaricales</taxon>
        <taxon>Marasmiineae</taxon>
        <taxon>Omphalotaceae</taxon>
        <taxon>Lentinula</taxon>
    </lineage>
</organism>
<dbReference type="AlphaFoldDB" id="A0AA38UGP2"/>
<accession>A0AA38UGP2</accession>
<comment type="caution">
    <text evidence="2">The sequence shown here is derived from an EMBL/GenBank/DDBJ whole genome shotgun (WGS) entry which is preliminary data.</text>
</comment>
<sequence length="143" mass="15673">MYISRWPIYLSFLAAIPTSVLGIPTHHPTNLYRTQGLAIIVFKEFNTLESSLEPGASISAENSHAILELARHLVSLAHQLQHHSSRDVHGIQIWAQNYPEAKQGQTVYDFTVTGGPVCGQMGCVGQIELGDRGEAAQSSIYQS</sequence>
<gene>
    <name evidence="2" type="ORF">F5878DRAFT_659381</name>
</gene>
<keyword evidence="3" id="KW-1185">Reference proteome</keyword>
<reference evidence="2" key="1">
    <citation type="submission" date="2022-08" db="EMBL/GenBank/DDBJ databases">
        <authorList>
            <consortium name="DOE Joint Genome Institute"/>
            <person name="Min B."/>
            <person name="Riley R."/>
            <person name="Sierra-Patev S."/>
            <person name="Naranjo-Ortiz M."/>
            <person name="Looney B."/>
            <person name="Konkel Z."/>
            <person name="Slot J.C."/>
            <person name="Sakamoto Y."/>
            <person name="Steenwyk J.L."/>
            <person name="Rokas A."/>
            <person name="Carro J."/>
            <person name="Camarero S."/>
            <person name="Ferreira P."/>
            <person name="Molpeceres G."/>
            <person name="Ruiz-Duenas F.J."/>
            <person name="Serrano A."/>
            <person name="Henrissat B."/>
            <person name="Drula E."/>
            <person name="Hughes K.W."/>
            <person name="Mata J.L."/>
            <person name="Ishikawa N.K."/>
            <person name="Vargas-Isla R."/>
            <person name="Ushijima S."/>
            <person name="Smith C.A."/>
            <person name="Ahrendt S."/>
            <person name="Andreopoulos W."/>
            <person name="He G."/>
            <person name="Labutti K."/>
            <person name="Lipzen A."/>
            <person name="Ng V."/>
            <person name="Sandor L."/>
            <person name="Barry K."/>
            <person name="Martinez A.T."/>
            <person name="Xiao Y."/>
            <person name="Gibbons J.G."/>
            <person name="Terashima K."/>
            <person name="Hibbett D.S."/>
            <person name="Grigoriev I.V."/>
        </authorList>
    </citation>
    <scope>NUCLEOTIDE SEQUENCE</scope>
    <source>
        <strain evidence="2">TFB9207</strain>
    </source>
</reference>
<feature type="signal peptide" evidence="1">
    <location>
        <begin position="1"/>
        <end position="22"/>
    </location>
</feature>
<protein>
    <submittedName>
        <fullName evidence="2">Uncharacterized protein</fullName>
    </submittedName>
</protein>
<proteinExistence type="predicted"/>
<evidence type="ECO:0000256" key="1">
    <source>
        <dbReference type="SAM" id="SignalP"/>
    </source>
</evidence>
<feature type="chain" id="PRO_5041312372" evidence="1">
    <location>
        <begin position="23"/>
        <end position="143"/>
    </location>
</feature>
<evidence type="ECO:0000313" key="3">
    <source>
        <dbReference type="Proteomes" id="UP001163846"/>
    </source>
</evidence>
<dbReference type="EMBL" id="MU806078">
    <property type="protein sequence ID" value="KAJ3840451.1"/>
    <property type="molecule type" value="Genomic_DNA"/>
</dbReference>
<dbReference type="Proteomes" id="UP001163846">
    <property type="component" value="Unassembled WGS sequence"/>
</dbReference>